<protein>
    <submittedName>
        <fullName evidence="1">Uncharacterized protein</fullName>
    </submittedName>
</protein>
<dbReference type="Proteomes" id="UP000230595">
    <property type="component" value="Unassembled WGS sequence"/>
</dbReference>
<dbReference type="EMBL" id="PEUH01000034">
    <property type="protein sequence ID" value="PIV31750.1"/>
    <property type="molecule type" value="Genomic_DNA"/>
</dbReference>
<dbReference type="AlphaFoldDB" id="A0A2M7CPZ4"/>
<proteinExistence type="predicted"/>
<accession>A0A2M7CPZ4</accession>
<name>A0A2M7CPZ4_9BACT</name>
<reference evidence="2" key="1">
    <citation type="submission" date="2017-09" db="EMBL/GenBank/DDBJ databases">
        <title>Depth-based differentiation of microbial function through sediment-hosted aquifers and enrichment of novel symbionts in the deep terrestrial subsurface.</title>
        <authorList>
            <person name="Probst A.J."/>
            <person name="Ladd B."/>
            <person name="Jarett J.K."/>
            <person name="Geller-Mcgrath D.E."/>
            <person name="Sieber C.M.K."/>
            <person name="Emerson J.B."/>
            <person name="Anantharaman K."/>
            <person name="Thomas B.C."/>
            <person name="Malmstrom R."/>
            <person name="Stieglmeier M."/>
            <person name="Klingl A."/>
            <person name="Woyke T."/>
            <person name="Ryan C.M."/>
            <person name="Banfield J.F."/>
        </authorList>
    </citation>
    <scope>NUCLEOTIDE SEQUENCE [LARGE SCALE GENOMIC DNA]</scope>
</reference>
<evidence type="ECO:0000313" key="2">
    <source>
        <dbReference type="Proteomes" id="UP000230595"/>
    </source>
</evidence>
<evidence type="ECO:0000313" key="1">
    <source>
        <dbReference type="EMBL" id="PIV31750.1"/>
    </source>
</evidence>
<sequence>MIKIIENDIFREREKIGYIRGNDIWEVGGNKIGYYIRDDIYNYRGVKIGYLENNYIKYENGNRKMSLQETKSHIVGGTIPDICRAAIKLLFGDN</sequence>
<comment type="caution">
    <text evidence="1">The sequence shown here is derived from an EMBL/GenBank/DDBJ whole genome shotgun (WGS) entry which is preliminary data.</text>
</comment>
<gene>
    <name evidence="1" type="ORF">COS33_01550</name>
</gene>
<organism evidence="1 2">
    <name type="scientific">Candidatus Wolfebacteria bacterium CG02_land_8_20_14_3_00_37_12</name>
    <dbReference type="NCBI Taxonomy" id="1975066"/>
    <lineage>
        <taxon>Bacteria</taxon>
        <taxon>Candidatus Wolfeibacteriota</taxon>
    </lineage>
</organism>